<organism evidence="2 3">
    <name type="scientific">Nocardia terpenica</name>
    <dbReference type="NCBI Taxonomy" id="455432"/>
    <lineage>
        <taxon>Bacteria</taxon>
        <taxon>Bacillati</taxon>
        <taxon>Actinomycetota</taxon>
        <taxon>Actinomycetes</taxon>
        <taxon>Mycobacteriales</taxon>
        <taxon>Nocardiaceae</taxon>
        <taxon>Nocardia</taxon>
    </lineage>
</organism>
<accession>A0A164JTA6</accession>
<evidence type="ECO:0000313" key="2">
    <source>
        <dbReference type="EMBL" id="KZM70704.1"/>
    </source>
</evidence>
<dbReference type="STRING" id="455432.AWN90_39765"/>
<sequence>MAMSTAQVKRSLSAGLPGPAESTSSTISVEAWSRSLLSSVTDAPITFEVTSTPAATARCFIWSLFLSAVSSRVPVIEDRASASEPSTSLIFIEVMLSAACRAPSRAASRAAARGPSVKNAARTQPTPNQTAAANTATTTITARTVRTRSPMRGNRPARGASAADRSASADISDTGGGTSVMLSELTATP</sequence>
<dbReference type="AlphaFoldDB" id="A0A164JTA6"/>
<evidence type="ECO:0000256" key="1">
    <source>
        <dbReference type="SAM" id="MobiDB-lite"/>
    </source>
</evidence>
<name>A0A164JTA6_9NOCA</name>
<evidence type="ECO:0000313" key="3">
    <source>
        <dbReference type="Proteomes" id="UP000076512"/>
    </source>
</evidence>
<feature type="compositionally biased region" description="Low complexity" evidence="1">
    <location>
        <begin position="156"/>
        <end position="173"/>
    </location>
</feature>
<feature type="compositionally biased region" description="Polar residues" evidence="1">
    <location>
        <begin position="1"/>
        <end position="10"/>
    </location>
</feature>
<feature type="region of interest" description="Disordered" evidence="1">
    <location>
        <begin position="1"/>
        <end position="23"/>
    </location>
</feature>
<comment type="caution">
    <text evidence="2">The sequence shown here is derived from an EMBL/GenBank/DDBJ whole genome shotgun (WGS) entry which is preliminary data.</text>
</comment>
<dbReference type="Proteomes" id="UP000076512">
    <property type="component" value="Unassembled WGS sequence"/>
</dbReference>
<gene>
    <name evidence="2" type="ORF">AWN90_39765</name>
</gene>
<proteinExistence type="predicted"/>
<keyword evidence="3" id="KW-1185">Reference proteome</keyword>
<protein>
    <submittedName>
        <fullName evidence="2">Uncharacterized protein</fullName>
    </submittedName>
</protein>
<dbReference type="EMBL" id="LWGR01000013">
    <property type="protein sequence ID" value="KZM70704.1"/>
    <property type="molecule type" value="Genomic_DNA"/>
</dbReference>
<feature type="compositionally biased region" description="Low complexity" evidence="1">
    <location>
        <begin position="107"/>
        <end position="148"/>
    </location>
</feature>
<reference evidence="2 3" key="1">
    <citation type="submission" date="2016-04" db="EMBL/GenBank/DDBJ databases">
        <authorList>
            <person name="Evans L.H."/>
            <person name="Alamgir A."/>
            <person name="Owens N."/>
            <person name="Weber N.D."/>
            <person name="Virtaneva K."/>
            <person name="Barbian K."/>
            <person name="Babar A."/>
            <person name="Rosenke K."/>
        </authorList>
    </citation>
    <scope>NUCLEOTIDE SEQUENCE [LARGE SCALE GENOMIC DNA]</scope>
    <source>
        <strain evidence="2 3">IFM 0406</strain>
    </source>
</reference>
<feature type="region of interest" description="Disordered" evidence="1">
    <location>
        <begin position="107"/>
        <end position="189"/>
    </location>
</feature>